<dbReference type="InterPro" id="IPR004481">
    <property type="entry name" value="K/Na/Ca-exchanger"/>
</dbReference>
<dbReference type="GO" id="GO:0006874">
    <property type="term" value="P:intracellular calcium ion homeostasis"/>
    <property type="evidence" value="ECO:0007669"/>
    <property type="project" value="TreeGrafter"/>
</dbReference>
<feature type="compositionally biased region" description="Basic and acidic residues" evidence="8">
    <location>
        <begin position="87"/>
        <end position="102"/>
    </location>
</feature>
<evidence type="ECO:0000259" key="9">
    <source>
        <dbReference type="Pfam" id="PF01699"/>
    </source>
</evidence>
<dbReference type="GO" id="GO:0008273">
    <property type="term" value="F:calcium, potassium:sodium antiporter activity"/>
    <property type="evidence" value="ECO:0007669"/>
    <property type="project" value="TreeGrafter"/>
</dbReference>
<keyword evidence="4" id="KW-0106">Calcium</keyword>
<reference evidence="11" key="1">
    <citation type="submission" date="2022-11" db="UniProtKB">
        <authorList>
            <consortium name="WormBaseParasite"/>
        </authorList>
    </citation>
    <scope>IDENTIFICATION</scope>
</reference>
<comment type="subcellular location">
    <subcellularLocation>
        <location evidence="1">Membrane</location>
        <topology evidence="1">Multi-pass membrane protein</topology>
    </subcellularLocation>
</comment>
<feature type="domain" description="Sodium/calcium exchanger membrane region" evidence="9">
    <location>
        <begin position="122"/>
        <end position="182"/>
    </location>
</feature>
<dbReference type="InterPro" id="IPR044880">
    <property type="entry name" value="NCX_ion-bd_dom_sf"/>
</dbReference>
<accession>A0A914ZWA8</accession>
<keyword evidence="5" id="KW-0812">Transmembrane</keyword>
<dbReference type="PANTHER" id="PTHR10846:SF72">
    <property type="entry name" value="SODIUM_POTASSIUM_CALCIUM EXCHANGER NCKX30C"/>
    <property type="match status" value="1"/>
</dbReference>
<keyword evidence="6" id="KW-1133">Transmembrane helix</keyword>
<evidence type="ECO:0000313" key="10">
    <source>
        <dbReference type="Proteomes" id="UP000887569"/>
    </source>
</evidence>
<keyword evidence="7" id="KW-0472">Membrane</keyword>
<dbReference type="GO" id="GO:0005262">
    <property type="term" value="F:calcium channel activity"/>
    <property type="evidence" value="ECO:0007669"/>
    <property type="project" value="TreeGrafter"/>
</dbReference>
<evidence type="ECO:0000256" key="6">
    <source>
        <dbReference type="ARBA" id="ARBA00022989"/>
    </source>
</evidence>
<protein>
    <submittedName>
        <fullName evidence="11">Sodium/calcium exchanger membrane region domain-containing protein</fullName>
    </submittedName>
</protein>
<keyword evidence="4" id="KW-0109">Calcium transport</keyword>
<dbReference type="GO" id="GO:0005886">
    <property type="term" value="C:plasma membrane"/>
    <property type="evidence" value="ECO:0007669"/>
    <property type="project" value="TreeGrafter"/>
</dbReference>
<dbReference type="Proteomes" id="UP000887569">
    <property type="component" value="Unplaced"/>
</dbReference>
<comment type="similarity">
    <text evidence="2">Belongs to the Ca(2+):cation antiporter (CaCA) (TC 2.A.19) family. SLC24A subfamily.</text>
</comment>
<evidence type="ECO:0000256" key="3">
    <source>
        <dbReference type="ARBA" id="ARBA00022449"/>
    </source>
</evidence>
<keyword evidence="10" id="KW-1185">Reference proteome</keyword>
<sequence>MGDYFMKLTPISRFILAMPGSVRSVSGYLREEAAFGPVKRNKIPGAIGGDRQSSETTRIVEKNRLKPAQKVGDGDKRINESSLAPIEDNRKQSTTSDAEKPVDISWPATTSGRIIYVCLAPIMLPLYVTLPDAKKAIMGLTVLAAGTSVPDLITSVIVARKGLGDMAVSSSIGSNLFDICIG</sequence>
<keyword evidence="4" id="KW-0813">Transport</keyword>
<dbReference type="Pfam" id="PF01699">
    <property type="entry name" value="Na_Ca_ex"/>
    <property type="match status" value="1"/>
</dbReference>
<evidence type="ECO:0000256" key="5">
    <source>
        <dbReference type="ARBA" id="ARBA00022692"/>
    </source>
</evidence>
<dbReference type="InterPro" id="IPR004837">
    <property type="entry name" value="NaCa_Exmemb"/>
</dbReference>
<keyword evidence="4" id="KW-0406">Ion transport</keyword>
<evidence type="ECO:0000256" key="8">
    <source>
        <dbReference type="SAM" id="MobiDB-lite"/>
    </source>
</evidence>
<name>A0A914ZWA8_PARUN</name>
<evidence type="ECO:0000256" key="4">
    <source>
        <dbReference type="ARBA" id="ARBA00022568"/>
    </source>
</evidence>
<organism evidence="10 11">
    <name type="scientific">Parascaris univalens</name>
    <name type="common">Nematode worm</name>
    <dbReference type="NCBI Taxonomy" id="6257"/>
    <lineage>
        <taxon>Eukaryota</taxon>
        <taxon>Metazoa</taxon>
        <taxon>Ecdysozoa</taxon>
        <taxon>Nematoda</taxon>
        <taxon>Chromadorea</taxon>
        <taxon>Rhabditida</taxon>
        <taxon>Spirurina</taxon>
        <taxon>Ascaridomorpha</taxon>
        <taxon>Ascaridoidea</taxon>
        <taxon>Ascarididae</taxon>
        <taxon>Parascaris</taxon>
    </lineage>
</organism>
<evidence type="ECO:0000313" key="11">
    <source>
        <dbReference type="WBParaSite" id="PgB41X_g001_t01"/>
    </source>
</evidence>
<dbReference type="AlphaFoldDB" id="A0A914ZWA8"/>
<feature type="region of interest" description="Disordered" evidence="8">
    <location>
        <begin position="44"/>
        <end position="102"/>
    </location>
</feature>
<dbReference type="WBParaSite" id="PgB41X_g001_t01">
    <property type="protein sequence ID" value="PgB41X_g001_t01"/>
    <property type="gene ID" value="PgB41X_g001"/>
</dbReference>
<dbReference type="Gene3D" id="1.20.1420.30">
    <property type="entry name" value="NCX, central ion-binding region"/>
    <property type="match status" value="1"/>
</dbReference>
<dbReference type="PANTHER" id="PTHR10846">
    <property type="entry name" value="SODIUM/POTASSIUM/CALCIUM EXCHANGER"/>
    <property type="match status" value="1"/>
</dbReference>
<evidence type="ECO:0000256" key="1">
    <source>
        <dbReference type="ARBA" id="ARBA00004141"/>
    </source>
</evidence>
<evidence type="ECO:0000256" key="2">
    <source>
        <dbReference type="ARBA" id="ARBA00005364"/>
    </source>
</evidence>
<proteinExistence type="inferred from homology"/>
<keyword evidence="3" id="KW-0050">Antiport</keyword>
<evidence type="ECO:0000256" key="7">
    <source>
        <dbReference type="ARBA" id="ARBA00023136"/>
    </source>
</evidence>